<evidence type="ECO:0000313" key="2">
    <source>
        <dbReference type="EMBL" id="PXV63421.1"/>
    </source>
</evidence>
<dbReference type="Proteomes" id="UP000295758">
    <property type="component" value="Unassembled WGS sequence"/>
</dbReference>
<dbReference type="STRING" id="54121.SAMN04515653_1254"/>
<dbReference type="InterPro" id="IPR003718">
    <property type="entry name" value="OsmC/Ohr_fam"/>
</dbReference>
<dbReference type="InterPro" id="IPR036102">
    <property type="entry name" value="OsmC/Ohrsf"/>
</dbReference>
<accession>A0A1G6R8D7</accession>
<dbReference type="PANTHER" id="PTHR34352:SF1">
    <property type="entry name" value="PROTEIN YHFA"/>
    <property type="match status" value="1"/>
</dbReference>
<keyword evidence="11" id="KW-1185">Reference proteome</keyword>
<dbReference type="EMBL" id="SOEF01000028">
    <property type="protein sequence ID" value="TDX40613.1"/>
    <property type="molecule type" value="Genomic_DNA"/>
</dbReference>
<evidence type="ECO:0000313" key="7">
    <source>
        <dbReference type="EMBL" id="TDS28472.1"/>
    </source>
</evidence>
<dbReference type="AlphaFoldDB" id="A0A1G6R8D7"/>
<dbReference type="EMBL" id="QICM01000024">
    <property type="protein sequence ID" value="PXV63421.1"/>
    <property type="molecule type" value="Genomic_DNA"/>
</dbReference>
<dbReference type="SUPFAM" id="SSF82784">
    <property type="entry name" value="OsmC-like"/>
    <property type="match status" value="1"/>
</dbReference>
<evidence type="ECO:0000313" key="3">
    <source>
        <dbReference type="EMBL" id="SDD00711.1"/>
    </source>
</evidence>
<dbReference type="EMBL" id="FOHG01000023">
    <property type="protein sequence ID" value="SET07267.1"/>
    <property type="molecule type" value="Genomic_DNA"/>
</dbReference>
<sequence>MKVNVDWRGGLEFNNHFPSGHDLTVDSAEESGGQNKGPRPMELLLGGLAGCTGIDIVLILDKMKTELEDFEMEIEAERAEEAPKRFTKIQIKYKLKGKKLDEKKVERAIKLSEEKYCSASNSLNAEITSTYEIEQTD</sequence>
<gene>
    <name evidence="7" type="ORF">BY453_12136</name>
    <name evidence="8" type="ORF">C7954_12829</name>
    <name evidence="2" type="ORF">C8C78_12435</name>
    <name evidence="3" type="ORF">SAMN04488597_1224</name>
    <name evidence="4" type="ORF">SAMN04488598_1234</name>
    <name evidence="6" type="ORF">SAMN04515652_1234</name>
    <name evidence="5" type="ORF">SAMN04515654_12428</name>
</gene>
<dbReference type="EMBL" id="FNEH01000024">
    <property type="protein sequence ID" value="SDJ04194.1"/>
    <property type="molecule type" value="Genomic_DNA"/>
</dbReference>
<evidence type="ECO:0000313" key="10">
    <source>
        <dbReference type="Proteomes" id="UP000198945"/>
    </source>
</evidence>
<dbReference type="Proteomes" id="UP000198945">
    <property type="component" value="Unassembled WGS sequence"/>
</dbReference>
<evidence type="ECO:0000313" key="14">
    <source>
        <dbReference type="Proteomes" id="UP000295758"/>
    </source>
</evidence>
<proteinExistence type="predicted"/>
<dbReference type="EMBL" id="SOAA01000021">
    <property type="protein sequence ID" value="TDS28472.1"/>
    <property type="molecule type" value="Genomic_DNA"/>
</dbReference>
<feature type="region of interest" description="Disordered" evidence="1">
    <location>
        <begin position="19"/>
        <end position="39"/>
    </location>
</feature>
<dbReference type="Proteomes" id="UP000324896">
    <property type="component" value="Unassembled WGS sequence"/>
</dbReference>
<evidence type="ECO:0000313" key="15">
    <source>
        <dbReference type="Proteomes" id="UP000324896"/>
    </source>
</evidence>
<evidence type="ECO:0000313" key="11">
    <source>
        <dbReference type="Proteomes" id="UP000199519"/>
    </source>
</evidence>
<evidence type="ECO:0000313" key="13">
    <source>
        <dbReference type="Proteomes" id="UP000295472"/>
    </source>
</evidence>
<dbReference type="Pfam" id="PF02566">
    <property type="entry name" value="OsmC"/>
    <property type="match status" value="1"/>
</dbReference>
<dbReference type="RefSeq" id="WP_073160492.1">
    <property type="nucleotide sequence ID" value="NZ_FMYT01000022.1"/>
</dbReference>
<dbReference type="Proteomes" id="UP000199519">
    <property type="component" value="Unassembled WGS sequence"/>
</dbReference>
<evidence type="ECO:0000256" key="1">
    <source>
        <dbReference type="SAM" id="MobiDB-lite"/>
    </source>
</evidence>
<organism evidence="3 15">
    <name type="scientific">Halanaerobium congolense</name>
    <dbReference type="NCBI Taxonomy" id="54121"/>
    <lineage>
        <taxon>Bacteria</taxon>
        <taxon>Bacillati</taxon>
        <taxon>Bacillota</taxon>
        <taxon>Clostridia</taxon>
        <taxon>Halanaerobiales</taxon>
        <taxon>Halanaerobiaceae</taxon>
        <taxon>Halanaerobium</taxon>
    </lineage>
</organism>
<evidence type="ECO:0000313" key="12">
    <source>
        <dbReference type="Proteomes" id="UP000247389"/>
    </source>
</evidence>
<reference evidence="9 11" key="1">
    <citation type="submission" date="2016-10" db="EMBL/GenBank/DDBJ databases">
        <authorList>
            <person name="Varghese N."/>
            <person name="Submissions S."/>
        </authorList>
    </citation>
    <scope>NUCLEOTIDE SEQUENCE [LARGE SCALE GENOMIC DNA]</scope>
    <source>
        <strain evidence="3 15">WG10</strain>
        <strain evidence="4 11">WG2</strain>
        <strain evidence="6 9">WG5</strain>
    </source>
</reference>
<dbReference type="GeneID" id="57013438"/>
<dbReference type="Proteomes" id="UP000198612">
    <property type="component" value="Unassembled WGS sequence"/>
</dbReference>
<reference evidence="5 10" key="2">
    <citation type="submission" date="2016-10" db="EMBL/GenBank/DDBJ databases">
        <authorList>
            <person name="de Groot N.N."/>
        </authorList>
    </citation>
    <scope>NUCLEOTIDE SEQUENCE [LARGE SCALE GENOMIC DNA]</scope>
    <source>
        <strain evidence="5 10">WG7</strain>
    </source>
</reference>
<evidence type="ECO:0000313" key="9">
    <source>
        <dbReference type="Proteomes" id="UP000198612"/>
    </source>
</evidence>
<dbReference type="Gene3D" id="3.30.300.20">
    <property type="match status" value="1"/>
</dbReference>
<dbReference type="PANTHER" id="PTHR34352">
    <property type="entry name" value="PROTEIN YHFA"/>
    <property type="match status" value="1"/>
</dbReference>
<name>A0A1G6R8D7_9FIRM</name>
<dbReference type="OrthoDB" id="9804010at2"/>
<dbReference type="Proteomes" id="UP000247389">
    <property type="component" value="Unassembled WGS sequence"/>
</dbReference>
<dbReference type="Proteomes" id="UP000295472">
    <property type="component" value="Unassembled WGS sequence"/>
</dbReference>
<evidence type="ECO:0000313" key="6">
    <source>
        <dbReference type="EMBL" id="SET07267.1"/>
    </source>
</evidence>
<protein>
    <submittedName>
        <fullName evidence="3 4">Redox protein</fullName>
    </submittedName>
</protein>
<reference evidence="7 14" key="3">
    <citation type="submission" date="2019-03" db="EMBL/GenBank/DDBJ databases">
        <title>Deep subsurface shale carbon reservoir microbial communities from Ohio and West Virginia, USA.</title>
        <authorList>
            <person name="Wrighton K."/>
        </authorList>
    </citation>
    <scope>NUCLEOTIDE SEQUENCE [LARGE SCALE GENOMIC DNA]</scope>
    <source>
        <strain evidence="7 14">UTICA-S4D12</strain>
    </source>
</reference>
<dbReference type="EMBL" id="FMYT01000022">
    <property type="protein sequence ID" value="SDD00711.1"/>
    <property type="molecule type" value="Genomic_DNA"/>
</dbReference>
<reference evidence="8 13" key="4">
    <citation type="submission" date="2019-03" db="EMBL/GenBank/DDBJ databases">
        <title>Subsurface microbial communities from deep shales in Ohio and West Virginia, USA.</title>
        <authorList>
            <person name="Wrighton K."/>
        </authorList>
    </citation>
    <scope>NUCLEOTIDE SEQUENCE [LARGE SCALE GENOMIC DNA]</scope>
    <source>
        <strain evidence="8 13">DSMZ 11287</strain>
        <strain evidence="2 12">MSL28</strain>
    </source>
</reference>
<dbReference type="InterPro" id="IPR015946">
    <property type="entry name" value="KH_dom-like_a/b"/>
</dbReference>
<evidence type="ECO:0000313" key="4">
    <source>
        <dbReference type="EMBL" id="SDF75439.1"/>
    </source>
</evidence>
<evidence type="ECO:0000313" key="5">
    <source>
        <dbReference type="EMBL" id="SDJ04194.1"/>
    </source>
</evidence>
<dbReference type="EMBL" id="FNBJ01000023">
    <property type="protein sequence ID" value="SDF75439.1"/>
    <property type="molecule type" value="Genomic_DNA"/>
</dbReference>
<evidence type="ECO:0000313" key="8">
    <source>
        <dbReference type="EMBL" id="TDX40613.1"/>
    </source>
</evidence>